<feature type="compositionally biased region" description="Low complexity" evidence="1">
    <location>
        <begin position="57"/>
        <end position="66"/>
    </location>
</feature>
<dbReference type="Proteomes" id="UP000694864">
    <property type="component" value="Chromosome 20"/>
</dbReference>
<evidence type="ECO:0000256" key="1">
    <source>
        <dbReference type="SAM" id="MobiDB-lite"/>
    </source>
</evidence>
<feature type="compositionally biased region" description="Polar residues" evidence="1">
    <location>
        <begin position="182"/>
        <end position="192"/>
    </location>
</feature>
<feature type="compositionally biased region" description="Polar residues" evidence="1">
    <location>
        <begin position="511"/>
        <end position="522"/>
    </location>
</feature>
<feature type="region of interest" description="Disordered" evidence="1">
    <location>
        <begin position="240"/>
        <end position="345"/>
    </location>
</feature>
<gene>
    <name evidence="3" type="primary">LOC104770006</name>
</gene>
<feature type="compositionally biased region" description="Polar residues" evidence="1">
    <location>
        <begin position="314"/>
        <end position="328"/>
    </location>
</feature>
<feature type="compositionally biased region" description="Basic and acidic residues" evidence="1">
    <location>
        <begin position="329"/>
        <end position="345"/>
    </location>
</feature>
<feature type="compositionally biased region" description="Basic and acidic residues" evidence="1">
    <location>
        <begin position="169"/>
        <end position="181"/>
    </location>
</feature>
<organism evidence="2 3">
    <name type="scientific">Camelina sativa</name>
    <name type="common">False flax</name>
    <name type="synonym">Myagrum sativum</name>
    <dbReference type="NCBI Taxonomy" id="90675"/>
    <lineage>
        <taxon>Eukaryota</taxon>
        <taxon>Viridiplantae</taxon>
        <taxon>Streptophyta</taxon>
        <taxon>Embryophyta</taxon>
        <taxon>Tracheophyta</taxon>
        <taxon>Spermatophyta</taxon>
        <taxon>Magnoliopsida</taxon>
        <taxon>eudicotyledons</taxon>
        <taxon>Gunneridae</taxon>
        <taxon>Pentapetalae</taxon>
        <taxon>rosids</taxon>
        <taxon>malvids</taxon>
        <taxon>Brassicales</taxon>
        <taxon>Brassicaceae</taxon>
        <taxon>Camelineae</taxon>
        <taxon>Camelina</taxon>
    </lineage>
</organism>
<feature type="region of interest" description="Disordered" evidence="1">
    <location>
        <begin position="169"/>
        <end position="197"/>
    </location>
</feature>
<dbReference type="PANTHER" id="PTHR33621">
    <property type="entry name" value="ASPARTIC/GLUTAMIC ACID-RICH PROTEIN"/>
    <property type="match status" value="1"/>
</dbReference>
<protein>
    <submittedName>
        <fullName evidence="3">Aspartic and glutamic acid-rich protein-like isoform X1</fullName>
    </submittedName>
</protein>
<name>A0ABM0XY20_CAMSA</name>
<feature type="region of interest" description="Disordered" evidence="1">
    <location>
        <begin position="376"/>
        <end position="535"/>
    </location>
</feature>
<feature type="compositionally biased region" description="Basic and acidic residues" evidence="1">
    <location>
        <begin position="243"/>
        <end position="282"/>
    </location>
</feature>
<accession>A0ABM0XY20</accession>
<dbReference type="PANTHER" id="PTHR33621:SF10">
    <property type="entry name" value="ASPARTIC_GLUTAMIC ACID-RICH PROTEIN"/>
    <property type="match status" value="1"/>
</dbReference>
<keyword evidence="2" id="KW-1185">Reference proteome</keyword>
<reference evidence="3" key="2">
    <citation type="submission" date="2025-08" db="UniProtKB">
        <authorList>
            <consortium name="RefSeq"/>
        </authorList>
    </citation>
    <scope>IDENTIFICATION</scope>
    <source>
        <tissue evidence="3">Leaf</tissue>
    </source>
</reference>
<dbReference type="GeneID" id="104770006"/>
<dbReference type="RefSeq" id="XP_010492651.1">
    <property type="nucleotide sequence ID" value="XM_010494349.2"/>
</dbReference>
<proteinExistence type="predicted"/>
<reference evidence="2" key="1">
    <citation type="journal article" date="2014" name="Nat. Commun.">
        <title>The emerging biofuel crop Camelina sativa retains a highly undifferentiated hexaploid genome structure.</title>
        <authorList>
            <person name="Kagale S."/>
            <person name="Koh C."/>
            <person name="Nixon J."/>
            <person name="Bollina V."/>
            <person name="Clarke W.E."/>
            <person name="Tuteja R."/>
            <person name="Spillane C."/>
            <person name="Robinson S.J."/>
            <person name="Links M.G."/>
            <person name="Clarke C."/>
            <person name="Higgins E.E."/>
            <person name="Huebert T."/>
            <person name="Sharpe A.G."/>
            <person name="Parkin I.A."/>
        </authorList>
    </citation>
    <scope>NUCLEOTIDE SEQUENCE [LARGE SCALE GENOMIC DNA]</scope>
    <source>
        <strain evidence="2">cv. DH55</strain>
    </source>
</reference>
<sequence>MDFHSLLRRDLQFLCKRNKIPANMTNLAMADALSALEIVEGLDEYMNQSEVSPTSVAKKPPNTATRTTRRKTTVKAEPQSSSLLVSRSTSKSLAGEMDQENVPQEPKTSTVKFEANVPKTPAARTTRKASAATSCAKKDELVQSVYSTRRSTRLLEKCMADLSLKTRETLDKPARNEDTEQKVSAQEKNPSGSEAEVIPGRDLSVSMEQVWENLKSDSDQVVGDLEVYVDIGDIAAMDANTETNKEEMSEARADDKESENSLVKVDKQEETLQVMCEKKNDSDQEIGDLGDIPVLDHANTETHNDDNGIESKNVLASNSSSVDPQETEQAIKENEFEPEKIDNFDVEAKEDKTEQAIQENECEPEKINNFDVEAKEDKTEQAIQENECEPEKINNFDVEAKEDKTEQANQENEFEPEKIYSFGVETKVDQTDSDAGDSKTEQAIQKNDAEPENINNFDEEDTMVNQTNSDAGDSETEPEDDSDVDSESTISEADSNQAVLGSDIADEEMTLSESEGSAASAPNSPPLLEKAEVKTTPLSPFAAGSISVQFPRPCKSTTPSKNSALKPVNVENKENIMELMMNVDHYENGEKKGEEAKKKKKVGIDEENLKDASMRQLKKMMKDLTIKNSNRTALQILPGNNQTAE</sequence>
<evidence type="ECO:0000313" key="2">
    <source>
        <dbReference type="Proteomes" id="UP000694864"/>
    </source>
</evidence>
<feature type="compositionally biased region" description="Low complexity" evidence="1">
    <location>
        <begin position="80"/>
        <end position="93"/>
    </location>
</feature>
<feature type="compositionally biased region" description="Basic and acidic residues" evidence="1">
    <location>
        <begin position="389"/>
        <end position="406"/>
    </location>
</feature>
<feature type="compositionally biased region" description="Basic and acidic residues" evidence="1">
    <location>
        <begin position="426"/>
        <end position="440"/>
    </location>
</feature>
<feature type="region of interest" description="Disordered" evidence="1">
    <location>
        <begin position="49"/>
        <end position="110"/>
    </location>
</feature>
<evidence type="ECO:0000313" key="3">
    <source>
        <dbReference type="RefSeq" id="XP_010492651.1"/>
    </source>
</evidence>
<feature type="compositionally biased region" description="Acidic residues" evidence="1">
    <location>
        <begin position="472"/>
        <end position="486"/>
    </location>
</feature>